<dbReference type="GO" id="GO:0004069">
    <property type="term" value="F:L-aspartate:2-oxoglutarate aminotransferase activity"/>
    <property type="evidence" value="ECO:0007669"/>
    <property type="project" value="UniProtKB-EC"/>
</dbReference>
<proteinExistence type="inferred from homology"/>
<dbReference type="GO" id="GO:0030170">
    <property type="term" value="F:pyridoxal phosphate binding"/>
    <property type="evidence" value="ECO:0007669"/>
    <property type="project" value="InterPro"/>
</dbReference>
<dbReference type="RefSeq" id="WP_169623740.1">
    <property type="nucleotide sequence ID" value="NZ_JABBNT010000001.1"/>
</dbReference>
<feature type="domain" description="Aminotransferase class I/classII large" evidence="8">
    <location>
        <begin position="34"/>
        <end position="383"/>
    </location>
</feature>
<accession>A0A7Y0DXM3</accession>
<dbReference type="Gene3D" id="3.40.640.10">
    <property type="entry name" value="Type I PLP-dependent aspartate aminotransferase-like (Major domain)"/>
    <property type="match status" value="1"/>
</dbReference>
<keyword evidence="3 7" id="KW-0032">Aminotransferase</keyword>
<keyword evidence="4 7" id="KW-0808">Transferase</keyword>
<evidence type="ECO:0000256" key="3">
    <source>
        <dbReference type="ARBA" id="ARBA00022576"/>
    </source>
</evidence>
<reference evidence="9 10" key="1">
    <citation type="submission" date="2020-04" db="EMBL/GenBank/DDBJ databases">
        <title>Rhodospirillaceae bacterium KN72 isolated from deep sea.</title>
        <authorList>
            <person name="Zhang D.-C."/>
        </authorList>
    </citation>
    <scope>NUCLEOTIDE SEQUENCE [LARGE SCALE GENOMIC DNA]</scope>
    <source>
        <strain evidence="9 10">KN72</strain>
    </source>
</reference>
<keyword evidence="10" id="KW-1185">Reference proteome</keyword>
<gene>
    <name evidence="9" type="ORF">HH303_03180</name>
</gene>
<evidence type="ECO:0000256" key="1">
    <source>
        <dbReference type="ARBA" id="ARBA00001933"/>
    </source>
</evidence>
<dbReference type="Proteomes" id="UP000539372">
    <property type="component" value="Unassembled WGS sequence"/>
</dbReference>
<dbReference type="AlphaFoldDB" id="A0A7Y0DXM3"/>
<dbReference type="Pfam" id="PF00155">
    <property type="entry name" value="Aminotran_1_2"/>
    <property type="match status" value="1"/>
</dbReference>
<dbReference type="InterPro" id="IPR015424">
    <property type="entry name" value="PyrdxlP-dep_Trfase"/>
</dbReference>
<evidence type="ECO:0000313" key="9">
    <source>
        <dbReference type="EMBL" id="NMM43466.1"/>
    </source>
</evidence>
<comment type="catalytic activity">
    <reaction evidence="6">
        <text>L-aspartate + 2-oxoglutarate = oxaloacetate + L-glutamate</text>
        <dbReference type="Rhea" id="RHEA:21824"/>
        <dbReference type="ChEBI" id="CHEBI:16452"/>
        <dbReference type="ChEBI" id="CHEBI:16810"/>
        <dbReference type="ChEBI" id="CHEBI:29985"/>
        <dbReference type="ChEBI" id="CHEBI:29991"/>
        <dbReference type="EC" id="2.6.1.1"/>
    </reaction>
</comment>
<dbReference type="EC" id="2.6.1.-" evidence="7"/>
<evidence type="ECO:0000256" key="4">
    <source>
        <dbReference type="ARBA" id="ARBA00022679"/>
    </source>
</evidence>
<sequence>MAIRINPFIDATAEPPIPEAMSWLPEAGVTPDRPLLNLAQAVPSYPPAESLREAMSKAILDPVTAFYTPILGLETLRKRFASRLSETYDAPVWESEVAITAGGNHAFCMAVLALAGPGDEILVAEPYYFNHTMWCTMQGITPVALPCEAGDGGLLPDPARAERLITDRTRAILLVTPNNPTGTTYPTEVLEAFLDLTKRRNIALLVDETYQDFLPEGTVPHRLFQDPAWRDHFVHLYSFSKAYSLTGYRVGALAAGPVLMEAIGKIADTITICPSHIGQLAALYGIDHLDAWKGARRDDMMRRVVALDAAFAGTPGGFRLVSRGAFFAYIEHPYPDRGAKDVARALVREQAVFMLPGPIFGDGQERYLRAAFANVDEDGIADLGRRLAEF</sequence>
<dbReference type="GO" id="GO:0006520">
    <property type="term" value="P:amino acid metabolic process"/>
    <property type="evidence" value="ECO:0007669"/>
    <property type="project" value="InterPro"/>
</dbReference>
<dbReference type="EMBL" id="JABBNT010000001">
    <property type="protein sequence ID" value="NMM43466.1"/>
    <property type="molecule type" value="Genomic_DNA"/>
</dbReference>
<dbReference type="CDD" id="cd00609">
    <property type="entry name" value="AAT_like"/>
    <property type="match status" value="1"/>
</dbReference>
<dbReference type="InterPro" id="IPR004838">
    <property type="entry name" value="NHTrfase_class1_PyrdxlP-BS"/>
</dbReference>
<dbReference type="InterPro" id="IPR004839">
    <property type="entry name" value="Aminotransferase_I/II_large"/>
</dbReference>
<dbReference type="PANTHER" id="PTHR46383:SF1">
    <property type="entry name" value="ASPARTATE AMINOTRANSFERASE"/>
    <property type="match status" value="1"/>
</dbReference>
<dbReference type="NCBIfam" id="NF005732">
    <property type="entry name" value="PRK07550.1"/>
    <property type="match status" value="1"/>
</dbReference>
<evidence type="ECO:0000256" key="2">
    <source>
        <dbReference type="ARBA" id="ARBA00007441"/>
    </source>
</evidence>
<evidence type="ECO:0000259" key="8">
    <source>
        <dbReference type="Pfam" id="PF00155"/>
    </source>
</evidence>
<dbReference type="SUPFAM" id="SSF53383">
    <property type="entry name" value="PLP-dependent transferases"/>
    <property type="match status" value="1"/>
</dbReference>
<comment type="cofactor">
    <cofactor evidence="1 7">
        <name>pyridoxal 5'-phosphate</name>
        <dbReference type="ChEBI" id="CHEBI:597326"/>
    </cofactor>
</comment>
<dbReference type="PROSITE" id="PS00105">
    <property type="entry name" value="AA_TRANSFER_CLASS_1"/>
    <property type="match status" value="1"/>
</dbReference>
<dbReference type="InterPro" id="IPR015421">
    <property type="entry name" value="PyrdxlP-dep_Trfase_major"/>
</dbReference>
<evidence type="ECO:0000256" key="7">
    <source>
        <dbReference type="RuleBase" id="RU000481"/>
    </source>
</evidence>
<name>A0A7Y0DXM3_9PROT</name>
<comment type="caution">
    <text evidence="9">The sequence shown here is derived from an EMBL/GenBank/DDBJ whole genome shotgun (WGS) entry which is preliminary data.</text>
</comment>
<dbReference type="InterPro" id="IPR050596">
    <property type="entry name" value="AspAT/PAT-like"/>
</dbReference>
<organism evidence="9 10">
    <name type="scientific">Pacificispira spongiicola</name>
    <dbReference type="NCBI Taxonomy" id="2729598"/>
    <lineage>
        <taxon>Bacteria</taxon>
        <taxon>Pseudomonadati</taxon>
        <taxon>Pseudomonadota</taxon>
        <taxon>Alphaproteobacteria</taxon>
        <taxon>Rhodospirillales</taxon>
        <taxon>Rhodospirillaceae</taxon>
        <taxon>Pacificispira</taxon>
    </lineage>
</organism>
<protein>
    <recommendedName>
        <fullName evidence="7">Aminotransferase</fullName>
        <ecNumber evidence="7">2.6.1.-</ecNumber>
    </recommendedName>
</protein>
<evidence type="ECO:0000256" key="5">
    <source>
        <dbReference type="ARBA" id="ARBA00022898"/>
    </source>
</evidence>
<evidence type="ECO:0000256" key="6">
    <source>
        <dbReference type="ARBA" id="ARBA00049185"/>
    </source>
</evidence>
<keyword evidence="5" id="KW-0663">Pyridoxal phosphate</keyword>
<evidence type="ECO:0000313" key="10">
    <source>
        <dbReference type="Proteomes" id="UP000539372"/>
    </source>
</evidence>
<dbReference type="PANTHER" id="PTHR46383">
    <property type="entry name" value="ASPARTATE AMINOTRANSFERASE"/>
    <property type="match status" value="1"/>
</dbReference>
<comment type="similarity">
    <text evidence="2 7">Belongs to the class-I pyridoxal-phosphate-dependent aminotransferase family.</text>
</comment>